<dbReference type="Proteomes" id="UP000051888">
    <property type="component" value="Unassembled WGS sequence"/>
</dbReference>
<dbReference type="Pfam" id="PF07609">
    <property type="entry name" value="DUF1572"/>
    <property type="match status" value="1"/>
</dbReference>
<keyword evidence="2" id="KW-1185">Reference proteome</keyword>
<accession>A0A0Q3TK48</accession>
<dbReference type="EMBL" id="LJJC01000004">
    <property type="protein sequence ID" value="KQL54374.1"/>
    <property type="molecule type" value="Genomic_DNA"/>
</dbReference>
<evidence type="ECO:0000313" key="1">
    <source>
        <dbReference type="EMBL" id="KQL54374.1"/>
    </source>
</evidence>
<dbReference type="InterPro" id="IPR011466">
    <property type="entry name" value="DUF1572"/>
</dbReference>
<dbReference type="Gene3D" id="1.20.120.450">
    <property type="entry name" value="dinb family like domain"/>
    <property type="match status" value="1"/>
</dbReference>
<dbReference type="RefSeq" id="WP_055740143.1">
    <property type="nucleotide sequence ID" value="NZ_JAAIWL010000008.1"/>
</dbReference>
<dbReference type="SUPFAM" id="SSF109854">
    <property type="entry name" value="DinB/YfiT-like putative metalloenzymes"/>
    <property type="match status" value="1"/>
</dbReference>
<dbReference type="InterPro" id="IPR034660">
    <property type="entry name" value="DinB/YfiT-like"/>
</dbReference>
<dbReference type="STRING" id="157838.AN964_13295"/>
<dbReference type="AlphaFoldDB" id="A0A0Q3TK48"/>
<name>A0A0Q3TK48_9BACI</name>
<proteinExistence type="predicted"/>
<reference evidence="1 2" key="1">
    <citation type="submission" date="2015-09" db="EMBL/GenBank/DDBJ databases">
        <title>Genome sequencing project for genomic taxonomy and phylogenomics of Bacillus-like bacteria.</title>
        <authorList>
            <person name="Liu B."/>
            <person name="Wang J."/>
            <person name="Zhu Y."/>
            <person name="Liu G."/>
            <person name="Chen Q."/>
            <person name="Chen Z."/>
            <person name="Lan J."/>
            <person name="Che J."/>
            <person name="Ge C."/>
            <person name="Shi H."/>
            <person name="Pan Z."/>
            <person name="Liu X."/>
        </authorList>
    </citation>
    <scope>NUCLEOTIDE SEQUENCE [LARGE SCALE GENOMIC DNA]</scope>
    <source>
        <strain evidence="1 2">LMG 18435</strain>
    </source>
</reference>
<gene>
    <name evidence="1" type="ORF">AN964_13295</name>
</gene>
<evidence type="ECO:0000313" key="2">
    <source>
        <dbReference type="Proteomes" id="UP000051888"/>
    </source>
</evidence>
<protein>
    <recommendedName>
        <fullName evidence="3">DUF1572 domain-containing protein</fullName>
    </recommendedName>
</protein>
<comment type="caution">
    <text evidence="1">The sequence shown here is derived from an EMBL/GenBank/DDBJ whole genome shotgun (WGS) entry which is preliminary data.</text>
</comment>
<dbReference type="PATRIC" id="fig|157838.3.peg.2954"/>
<sequence length="168" mass="19497">MDTSVILIESMLGKFKSEKKWVIQAINQLSEEDISWSPTLESNSIANLVSHIRGTVHQRLETVFYDVPDTRNREKEFDRELLLSKEQALSLASQSFDVIIQVLEEIKSKPDLLIWQPFLDKPPVTYSANNNQSTLLDMMVQMVREVHSHTGQIIYIAKIRKGKLHWQY</sequence>
<evidence type="ECO:0008006" key="3">
    <source>
        <dbReference type="Google" id="ProtNLM"/>
    </source>
</evidence>
<dbReference type="OrthoDB" id="68731at2"/>
<organism evidence="1 2">
    <name type="scientific">Heyndrickxia shackletonii</name>
    <dbReference type="NCBI Taxonomy" id="157838"/>
    <lineage>
        <taxon>Bacteria</taxon>
        <taxon>Bacillati</taxon>
        <taxon>Bacillota</taxon>
        <taxon>Bacilli</taxon>
        <taxon>Bacillales</taxon>
        <taxon>Bacillaceae</taxon>
        <taxon>Heyndrickxia</taxon>
    </lineage>
</organism>